<keyword evidence="1 4" id="KW-0560">Oxidoreductase</keyword>
<dbReference type="EC" id="1.1.1.292" evidence="4"/>
<proteinExistence type="predicted"/>
<dbReference type="Proteomes" id="UP000323917">
    <property type="component" value="Chromosome"/>
</dbReference>
<dbReference type="KEGG" id="bgok:Pr1d_11360"/>
<dbReference type="InterPro" id="IPR055170">
    <property type="entry name" value="GFO_IDH_MocA-like_dom"/>
</dbReference>
<dbReference type="GO" id="GO:0033712">
    <property type="term" value="F:1,5-anhydro-D-fructose reductase (1,5-anhydro-D-mannitol-forming) activity"/>
    <property type="evidence" value="ECO:0007669"/>
    <property type="project" value="UniProtKB-EC"/>
</dbReference>
<dbReference type="InterPro" id="IPR000683">
    <property type="entry name" value="Gfo/Idh/MocA-like_OxRdtase_N"/>
</dbReference>
<dbReference type="RefSeq" id="WP_148072583.1">
    <property type="nucleotide sequence ID" value="NZ_CP042913.1"/>
</dbReference>
<dbReference type="Gene3D" id="3.40.50.720">
    <property type="entry name" value="NAD(P)-binding Rossmann-like Domain"/>
    <property type="match status" value="1"/>
</dbReference>
<evidence type="ECO:0000313" key="4">
    <source>
        <dbReference type="EMBL" id="QEG33866.1"/>
    </source>
</evidence>
<accession>A0A5B9QAE8</accession>
<dbReference type="AlphaFoldDB" id="A0A5B9QAE8"/>
<dbReference type="SUPFAM" id="SSF55347">
    <property type="entry name" value="Glyceraldehyde-3-phosphate dehydrogenase-like, C-terminal domain"/>
    <property type="match status" value="1"/>
</dbReference>
<keyword evidence="5" id="KW-1185">Reference proteome</keyword>
<evidence type="ECO:0000313" key="5">
    <source>
        <dbReference type="Proteomes" id="UP000323917"/>
    </source>
</evidence>
<evidence type="ECO:0000256" key="1">
    <source>
        <dbReference type="ARBA" id="ARBA00023002"/>
    </source>
</evidence>
<gene>
    <name evidence="4" type="primary">afr_3</name>
    <name evidence="4" type="ORF">Pr1d_11360</name>
</gene>
<sequence>MSQKPLNVALIGYKFMGKAHSQAWRTVGRFFDLDLDPVMKVVCGRDAKAVAEFADRWGWEDSSADWEEVVKRDDVDVVDISTPGSTHAEISIAAAQAGKHVFCEKPLTFTVAEGKKMLAAVREAGVKHMVNFNYRLCPAVSLAKQMIDSGSIGEVRHIRCTYLQDWLVDPEFPMNWRLRQEAAGSGAHGDLGAHSIDLARFLVGEIGEVVGTKKTFIKERPAEGTSSGLTAQAGEGTEKVTVDDASLFLAKFTNGALGSFEATRLAPGRKNFNRFEINGSAGSLVWCFEELNCLDFYSTADPSTQQGFRRIIATEGDHPYAGNWWPPGHMLGYDHGFTHAAYNLTQSIAKDKPCVPDFRDGAQCVAVLEAVDASIESSSWAKVEMID</sequence>
<dbReference type="PANTHER" id="PTHR43818:SF11">
    <property type="entry name" value="BCDNA.GH03377"/>
    <property type="match status" value="1"/>
</dbReference>
<name>A0A5B9QAE8_9BACT</name>
<dbReference type="InterPro" id="IPR050463">
    <property type="entry name" value="Gfo/Idh/MocA_oxidrdct_glycsds"/>
</dbReference>
<evidence type="ECO:0000259" key="2">
    <source>
        <dbReference type="Pfam" id="PF01408"/>
    </source>
</evidence>
<dbReference type="SUPFAM" id="SSF51735">
    <property type="entry name" value="NAD(P)-binding Rossmann-fold domains"/>
    <property type="match status" value="1"/>
</dbReference>
<dbReference type="PANTHER" id="PTHR43818">
    <property type="entry name" value="BCDNA.GH03377"/>
    <property type="match status" value="1"/>
</dbReference>
<dbReference type="Pfam" id="PF01408">
    <property type="entry name" value="GFO_IDH_MocA"/>
    <property type="match status" value="1"/>
</dbReference>
<organism evidence="4 5">
    <name type="scientific">Bythopirellula goksoeyrii</name>
    <dbReference type="NCBI Taxonomy" id="1400387"/>
    <lineage>
        <taxon>Bacteria</taxon>
        <taxon>Pseudomonadati</taxon>
        <taxon>Planctomycetota</taxon>
        <taxon>Planctomycetia</taxon>
        <taxon>Pirellulales</taxon>
        <taxon>Lacipirellulaceae</taxon>
        <taxon>Bythopirellula</taxon>
    </lineage>
</organism>
<reference evidence="4 5" key="1">
    <citation type="submission" date="2019-08" db="EMBL/GenBank/DDBJ databases">
        <title>Deep-cultivation of Planctomycetes and their phenomic and genomic characterization uncovers novel biology.</title>
        <authorList>
            <person name="Wiegand S."/>
            <person name="Jogler M."/>
            <person name="Boedeker C."/>
            <person name="Pinto D."/>
            <person name="Vollmers J."/>
            <person name="Rivas-Marin E."/>
            <person name="Kohn T."/>
            <person name="Peeters S.H."/>
            <person name="Heuer A."/>
            <person name="Rast P."/>
            <person name="Oberbeckmann S."/>
            <person name="Bunk B."/>
            <person name="Jeske O."/>
            <person name="Meyerdierks A."/>
            <person name="Storesund J.E."/>
            <person name="Kallscheuer N."/>
            <person name="Luecker S."/>
            <person name="Lage O.M."/>
            <person name="Pohl T."/>
            <person name="Merkel B.J."/>
            <person name="Hornburger P."/>
            <person name="Mueller R.-W."/>
            <person name="Bruemmer F."/>
            <person name="Labrenz M."/>
            <person name="Spormann A.M."/>
            <person name="Op den Camp H."/>
            <person name="Overmann J."/>
            <person name="Amann R."/>
            <person name="Jetten M.S.M."/>
            <person name="Mascher T."/>
            <person name="Medema M.H."/>
            <person name="Devos D.P."/>
            <person name="Kaster A.-K."/>
            <person name="Ovreas L."/>
            <person name="Rohde M."/>
            <person name="Galperin M.Y."/>
            <person name="Jogler C."/>
        </authorList>
    </citation>
    <scope>NUCLEOTIDE SEQUENCE [LARGE SCALE GENOMIC DNA]</scope>
    <source>
        <strain evidence="4 5">Pr1d</strain>
    </source>
</reference>
<feature type="domain" description="GFO/IDH/MocA-like oxidoreductase" evidence="3">
    <location>
        <begin position="142"/>
        <end position="284"/>
    </location>
</feature>
<dbReference type="InterPro" id="IPR036291">
    <property type="entry name" value="NAD(P)-bd_dom_sf"/>
</dbReference>
<dbReference type="EMBL" id="CP042913">
    <property type="protein sequence ID" value="QEG33866.1"/>
    <property type="molecule type" value="Genomic_DNA"/>
</dbReference>
<evidence type="ECO:0000259" key="3">
    <source>
        <dbReference type="Pfam" id="PF22725"/>
    </source>
</evidence>
<dbReference type="Pfam" id="PF22725">
    <property type="entry name" value="GFO_IDH_MocA_C3"/>
    <property type="match status" value="1"/>
</dbReference>
<dbReference type="GO" id="GO:0000166">
    <property type="term" value="F:nucleotide binding"/>
    <property type="evidence" value="ECO:0007669"/>
    <property type="project" value="InterPro"/>
</dbReference>
<feature type="domain" description="Gfo/Idh/MocA-like oxidoreductase N-terminal" evidence="2">
    <location>
        <begin position="6"/>
        <end position="132"/>
    </location>
</feature>
<dbReference type="OrthoDB" id="9815825at2"/>
<dbReference type="Gene3D" id="3.30.360.10">
    <property type="entry name" value="Dihydrodipicolinate Reductase, domain 2"/>
    <property type="match status" value="1"/>
</dbReference>
<protein>
    <submittedName>
        <fullName evidence="4">1,5-anhydro-D-fructose reductase</fullName>
        <ecNumber evidence="4">1.1.1.292</ecNumber>
    </submittedName>
</protein>